<gene>
    <name evidence="13" type="ORF">EHO60_00360</name>
</gene>
<dbReference type="Proteomes" id="UP000298458">
    <property type="component" value="Unassembled WGS sequence"/>
</dbReference>
<evidence type="ECO:0000256" key="7">
    <source>
        <dbReference type="ARBA" id="ARBA00023053"/>
    </source>
</evidence>
<keyword evidence="7" id="KW-0915">Sodium</keyword>
<keyword evidence="3" id="KW-0813">Transport</keyword>
<feature type="transmembrane region" description="Helical" evidence="12">
    <location>
        <begin position="135"/>
        <end position="155"/>
    </location>
</feature>
<evidence type="ECO:0000256" key="2">
    <source>
        <dbReference type="ARBA" id="ARBA00006434"/>
    </source>
</evidence>
<feature type="transmembrane region" description="Helical" evidence="12">
    <location>
        <begin position="6"/>
        <end position="23"/>
    </location>
</feature>
<name>A0A4V3JE54_9LEPT</name>
<feature type="transmembrane region" description="Helical" evidence="12">
    <location>
        <begin position="460"/>
        <end position="480"/>
    </location>
</feature>
<dbReference type="EMBL" id="RQET01000001">
    <property type="protein sequence ID" value="TGK14155.1"/>
    <property type="molecule type" value="Genomic_DNA"/>
</dbReference>
<evidence type="ECO:0000256" key="11">
    <source>
        <dbReference type="RuleBase" id="RU362091"/>
    </source>
</evidence>
<evidence type="ECO:0000313" key="14">
    <source>
        <dbReference type="Proteomes" id="UP000298458"/>
    </source>
</evidence>
<keyword evidence="6 12" id="KW-1133">Transmembrane helix</keyword>
<keyword evidence="9 12" id="KW-0472">Membrane</keyword>
<dbReference type="PANTHER" id="PTHR42985:SF47">
    <property type="entry name" value="INTEGRAL MEMBRANE TRANSPORT PROTEIN"/>
    <property type="match status" value="1"/>
</dbReference>
<feature type="transmembrane region" description="Helical" evidence="12">
    <location>
        <begin position="243"/>
        <end position="262"/>
    </location>
</feature>
<dbReference type="RefSeq" id="WP_135766495.1">
    <property type="nucleotide sequence ID" value="NZ_RQET01000001.1"/>
</dbReference>
<keyword evidence="8" id="KW-0406">Ion transport</keyword>
<evidence type="ECO:0000256" key="8">
    <source>
        <dbReference type="ARBA" id="ARBA00023065"/>
    </source>
</evidence>
<keyword evidence="5 12" id="KW-0812">Transmembrane</keyword>
<dbReference type="PROSITE" id="PS50283">
    <property type="entry name" value="NA_SOLUT_SYMP_3"/>
    <property type="match status" value="1"/>
</dbReference>
<evidence type="ECO:0000256" key="10">
    <source>
        <dbReference type="ARBA" id="ARBA00023201"/>
    </source>
</evidence>
<protein>
    <submittedName>
        <fullName evidence="13">Sodium:solute symporter</fullName>
    </submittedName>
</protein>
<evidence type="ECO:0000256" key="1">
    <source>
        <dbReference type="ARBA" id="ARBA00004651"/>
    </source>
</evidence>
<dbReference type="InterPro" id="IPR001734">
    <property type="entry name" value="Na/solute_symporter"/>
</dbReference>
<dbReference type="PANTHER" id="PTHR42985">
    <property type="entry name" value="SODIUM-COUPLED MONOCARBOXYLATE TRANSPORTER"/>
    <property type="match status" value="1"/>
</dbReference>
<feature type="transmembrane region" description="Helical" evidence="12">
    <location>
        <begin position="402"/>
        <end position="422"/>
    </location>
</feature>
<dbReference type="GO" id="GO:0006814">
    <property type="term" value="P:sodium ion transport"/>
    <property type="evidence" value="ECO:0007669"/>
    <property type="project" value="UniProtKB-KW"/>
</dbReference>
<dbReference type="Pfam" id="PF00474">
    <property type="entry name" value="SSF"/>
    <property type="match status" value="1"/>
</dbReference>
<feature type="transmembrane region" description="Helical" evidence="12">
    <location>
        <begin position="75"/>
        <end position="96"/>
    </location>
</feature>
<evidence type="ECO:0000256" key="3">
    <source>
        <dbReference type="ARBA" id="ARBA00022448"/>
    </source>
</evidence>
<feature type="transmembrane region" description="Helical" evidence="12">
    <location>
        <begin position="44"/>
        <end position="69"/>
    </location>
</feature>
<dbReference type="InterPro" id="IPR038377">
    <property type="entry name" value="Na/Glc_symporter_sf"/>
</dbReference>
<keyword evidence="14" id="KW-1185">Reference proteome</keyword>
<evidence type="ECO:0000256" key="5">
    <source>
        <dbReference type="ARBA" id="ARBA00022692"/>
    </source>
</evidence>
<evidence type="ECO:0000313" key="13">
    <source>
        <dbReference type="EMBL" id="TGK14155.1"/>
    </source>
</evidence>
<dbReference type="GO" id="GO:0015293">
    <property type="term" value="F:symporter activity"/>
    <property type="evidence" value="ECO:0007669"/>
    <property type="project" value="TreeGrafter"/>
</dbReference>
<comment type="caution">
    <text evidence="13">The sequence shown here is derived from an EMBL/GenBank/DDBJ whole genome shotgun (WGS) entry which is preliminary data.</text>
</comment>
<dbReference type="OrthoDB" id="9789704at2"/>
<keyword evidence="10" id="KW-0739">Sodium transport</keyword>
<feature type="transmembrane region" description="Helical" evidence="12">
    <location>
        <begin position="372"/>
        <end position="390"/>
    </location>
</feature>
<feature type="transmembrane region" description="Helical" evidence="12">
    <location>
        <begin position="283"/>
        <end position="308"/>
    </location>
</feature>
<evidence type="ECO:0000256" key="12">
    <source>
        <dbReference type="SAM" id="Phobius"/>
    </source>
</evidence>
<evidence type="ECO:0000256" key="4">
    <source>
        <dbReference type="ARBA" id="ARBA00022475"/>
    </source>
</evidence>
<comment type="similarity">
    <text evidence="2 11">Belongs to the sodium:solute symporter (SSF) (TC 2.A.21) family.</text>
</comment>
<keyword evidence="4" id="KW-1003">Cell membrane</keyword>
<dbReference type="AlphaFoldDB" id="A0A4V3JE54"/>
<dbReference type="GO" id="GO:0005886">
    <property type="term" value="C:plasma membrane"/>
    <property type="evidence" value="ECO:0007669"/>
    <property type="project" value="UniProtKB-SubCell"/>
</dbReference>
<proteinExistence type="inferred from homology"/>
<accession>A0A4V3JE54</accession>
<evidence type="ECO:0000256" key="9">
    <source>
        <dbReference type="ARBA" id="ARBA00023136"/>
    </source>
</evidence>
<evidence type="ECO:0000256" key="6">
    <source>
        <dbReference type="ARBA" id="ARBA00022989"/>
    </source>
</evidence>
<dbReference type="Gene3D" id="1.20.1730.10">
    <property type="entry name" value="Sodium/glucose cotransporter"/>
    <property type="match status" value="1"/>
</dbReference>
<feature type="transmembrane region" description="Helical" evidence="12">
    <location>
        <begin position="434"/>
        <end position="454"/>
    </location>
</feature>
<feature type="transmembrane region" description="Helical" evidence="12">
    <location>
        <begin position="161"/>
        <end position="182"/>
    </location>
</feature>
<organism evidence="13 14">
    <name type="scientific">Leptospira fletcheri</name>
    <dbReference type="NCBI Taxonomy" id="2484981"/>
    <lineage>
        <taxon>Bacteria</taxon>
        <taxon>Pseudomonadati</taxon>
        <taxon>Spirochaetota</taxon>
        <taxon>Spirochaetia</taxon>
        <taxon>Leptospirales</taxon>
        <taxon>Leptospiraceae</taxon>
        <taxon>Leptospira</taxon>
    </lineage>
</organism>
<feature type="transmembrane region" description="Helical" evidence="12">
    <location>
        <begin position="328"/>
        <end position="351"/>
    </location>
</feature>
<sequence>MHFGWMDAFVVFVYFALVLYSGWKTSRKMPDAQEFFLAGRTLSWIPLSLSIVATETSALTFLAVPGIAYAGNFTFLQVILGYILGRIVVAVFLLPLTYHGNFMSVYEWVGKRFGRNSQRSMSALFSLTRILGDGVRLYASTLPIAILLELAFSGFSSLEFSAHTIGTISLFLITAVTLAYTMQGGFRSVVWVDTLQYFVYIFGGIFALGLLLTETGNISDIFHAAENSEKLKFLEWGDPKATYFLPWAVLGGALLSLGTHGADQMFVQRALAARNLKAAQKAMVISGLAVFVQMLLFLAIGTLLYFRYGGKNLPQDKVFSEFLIHEVPSPLIGLLLSGILASTMSTLSSSINSLSLTAKVDFGWKSLGEKKGSFLFGILLFLSAYFFFSLPEEKTKGLLELGLKISSFTVGSMVAVFLTEVIPFLRAKIHPGDVSLSVSLVGAVLGTGILGTIYKFGFTILVPIGMILFWILALGAGILFPKKTNAS</sequence>
<feature type="transmembrane region" description="Helical" evidence="12">
    <location>
        <begin position="194"/>
        <end position="212"/>
    </location>
</feature>
<reference evidence="13" key="1">
    <citation type="journal article" date="2019" name="PLoS Negl. Trop. Dis.">
        <title>Revisiting the worldwide diversity of Leptospira species in the environment.</title>
        <authorList>
            <person name="Vincent A.T."/>
            <person name="Schiettekatte O."/>
            <person name="Bourhy P."/>
            <person name="Veyrier F.J."/>
            <person name="Picardeau M."/>
        </authorList>
    </citation>
    <scope>NUCLEOTIDE SEQUENCE [LARGE SCALE GENOMIC DNA]</scope>
    <source>
        <strain evidence="13">SSW15</strain>
    </source>
</reference>
<comment type="subcellular location">
    <subcellularLocation>
        <location evidence="1">Cell membrane</location>
        <topology evidence="1">Multi-pass membrane protein</topology>
    </subcellularLocation>
</comment>
<dbReference type="InterPro" id="IPR051163">
    <property type="entry name" value="Sodium:Solute_Symporter_SSF"/>
</dbReference>